<dbReference type="Pfam" id="PF13432">
    <property type="entry name" value="TPR_16"/>
    <property type="match status" value="1"/>
</dbReference>
<reference evidence="5 6" key="1">
    <citation type="submission" date="2019-06" db="EMBL/GenBank/DDBJ databases">
        <title>Whole genome shotgun sequence of Zoogloea ramigera NBRC 15342.</title>
        <authorList>
            <person name="Hosoyama A."/>
            <person name="Uohara A."/>
            <person name="Ohji S."/>
            <person name="Ichikawa N."/>
        </authorList>
    </citation>
    <scope>NUCLEOTIDE SEQUENCE [LARGE SCALE GENOMIC DNA]</scope>
    <source>
        <strain evidence="5 6">NBRC 15342</strain>
    </source>
</reference>
<keyword evidence="2 3" id="KW-0802">TPR repeat</keyword>
<dbReference type="PROSITE" id="PS50005">
    <property type="entry name" value="TPR"/>
    <property type="match status" value="1"/>
</dbReference>
<dbReference type="RefSeq" id="WP_141348777.1">
    <property type="nucleotide sequence ID" value="NZ_BJNV01000002.1"/>
</dbReference>
<dbReference type="Pfam" id="PF13181">
    <property type="entry name" value="TPR_8"/>
    <property type="match status" value="1"/>
</dbReference>
<feature type="signal peptide" evidence="4">
    <location>
        <begin position="1"/>
        <end position="20"/>
    </location>
</feature>
<evidence type="ECO:0000313" key="5">
    <source>
        <dbReference type="EMBL" id="GEC94016.1"/>
    </source>
</evidence>
<evidence type="ECO:0000256" key="4">
    <source>
        <dbReference type="SAM" id="SignalP"/>
    </source>
</evidence>
<comment type="caution">
    <text evidence="5">The sequence shown here is derived from an EMBL/GenBank/DDBJ whole genome shotgun (WGS) entry which is preliminary data.</text>
</comment>
<keyword evidence="6" id="KW-1185">Reference proteome</keyword>
<sequence length="269" mass="29481">MNRSLVARLLIALPAALALGACVGPQPGGSLARMERPVSEMPVGKDESRGKAKVHVELGQAYFQVGRYGVALDEAKAAISYDSRYAPAYQLMGLVHMFLEENQIADANFAHALSLAPGDPEIQNSYGWFLCSTGKEAAGIEMLQAAARNPYYQTPTRANANVGLCQLRLNNDAAAERAFLRAVELDNGNHQAVFHLADIAYRRGAYEAAKRYVAAINQTVEPTAESLWLAIRIERRLGDRAAEASLVQQLRRRFPGSPEYQAFLQGQYQ</sequence>
<dbReference type="SMART" id="SM00028">
    <property type="entry name" value="TPR"/>
    <property type="match status" value="3"/>
</dbReference>
<evidence type="ECO:0000256" key="1">
    <source>
        <dbReference type="ARBA" id="ARBA00022737"/>
    </source>
</evidence>
<dbReference type="PROSITE" id="PS51257">
    <property type="entry name" value="PROKAR_LIPOPROTEIN"/>
    <property type="match status" value="1"/>
</dbReference>
<evidence type="ECO:0000256" key="3">
    <source>
        <dbReference type="PROSITE-ProRule" id="PRU00339"/>
    </source>
</evidence>
<organism evidence="5 6">
    <name type="scientific">Zoogloea ramigera</name>
    <dbReference type="NCBI Taxonomy" id="350"/>
    <lineage>
        <taxon>Bacteria</taxon>
        <taxon>Pseudomonadati</taxon>
        <taxon>Pseudomonadota</taxon>
        <taxon>Betaproteobacteria</taxon>
        <taxon>Rhodocyclales</taxon>
        <taxon>Zoogloeaceae</taxon>
        <taxon>Zoogloea</taxon>
    </lineage>
</organism>
<protein>
    <submittedName>
        <fullName evidence="5">Type IV pilus biogenesis/stability protein PilW</fullName>
    </submittedName>
</protein>
<name>A0A4Y4CP31_ZOORA</name>
<gene>
    <name evidence="5" type="primary">pilF</name>
    <name evidence="5" type="ORF">ZRA01_00890</name>
</gene>
<dbReference type="SUPFAM" id="SSF48452">
    <property type="entry name" value="TPR-like"/>
    <property type="match status" value="1"/>
</dbReference>
<evidence type="ECO:0000256" key="2">
    <source>
        <dbReference type="ARBA" id="ARBA00022803"/>
    </source>
</evidence>
<keyword evidence="1" id="KW-0677">Repeat</keyword>
<dbReference type="EMBL" id="BJNV01000002">
    <property type="protein sequence ID" value="GEC94016.1"/>
    <property type="molecule type" value="Genomic_DNA"/>
</dbReference>
<feature type="chain" id="PRO_5021508757" evidence="4">
    <location>
        <begin position="21"/>
        <end position="269"/>
    </location>
</feature>
<dbReference type="Gene3D" id="1.25.40.10">
    <property type="entry name" value="Tetratricopeptide repeat domain"/>
    <property type="match status" value="1"/>
</dbReference>
<accession>A0A4Y4CP31</accession>
<dbReference type="InterPro" id="IPR013360">
    <property type="entry name" value="Pilus_4_PilW"/>
</dbReference>
<dbReference type="Proteomes" id="UP000318422">
    <property type="component" value="Unassembled WGS sequence"/>
</dbReference>
<evidence type="ECO:0000313" key="6">
    <source>
        <dbReference type="Proteomes" id="UP000318422"/>
    </source>
</evidence>
<dbReference type="AlphaFoldDB" id="A0A4Y4CP31"/>
<dbReference type="PANTHER" id="PTHR44186:SF1">
    <property type="entry name" value="BARDET-BIEDL SYNDROME 4 PROTEIN"/>
    <property type="match status" value="1"/>
</dbReference>
<dbReference type="InterPro" id="IPR019734">
    <property type="entry name" value="TPR_rpt"/>
</dbReference>
<dbReference type="OrthoDB" id="9814042at2"/>
<dbReference type="PANTHER" id="PTHR44186">
    <property type="match status" value="1"/>
</dbReference>
<dbReference type="InterPro" id="IPR011990">
    <property type="entry name" value="TPR-like_helical_dom_sf"/>
</dbReference>
<dbReference type="NCBIfam" id="TIGR02521">
    <property type="entry name" value="type_IV_pilW"/>
    <property type="match status" value="1"/>
</dbReference>
<feature type="repeat" description="TPR" evidence="3">
    <location>
        <begin position="52"/>
        <end position="85"/>
    </location>
</feature>
<proteinExistence type="predicted"/>
<keyword evidence="4" id="KW-0732">Signal</keyword>